<comment type="caution">
    <text evidence="2">The sequence shown here is derived from an EMBL/GenBank/DDBJ whole genome shotgun (WGS) entry which is preliminary data.</text>
</comment>
<dbReference type="EMBL" id="JAVDXV010000009">
    <property type="protein sequence ID" value="MDR7335377.1"/>
    <property type="molecule type" value="Genomic_DNA"/>
</dbReference>
<feature type="chain" id="PRO_5045450195" evidence="1">
    <location>
        <begin position="20"/>
        <end position="143"/>
    </location>
</feature>
<evidence type="ECO:0000313" key="2">
    <source>
        <dbReference type="EMBL" id="MDR7335377.1"/>
    </source>
</evidence>
<dbReference type="RefSeq" id="WP_310332379.1">
    <property type="nucleotide sequence ID" value="NZ_JAVDXV010000009.1"/>
</dbReference>
<evidence type="ECO:0000313" key="3">
    <source>
        <dbReference type="Proteomes" id="UP001180825"/>
    </source>
</evidence>
<reference evidence="2 3" key="1">
    <citation type="submission" date="2023-07" db="EMBL/GenBank/DDBJ databases">
        <title>Sorghum-associated microbial communities from plants grown in Nebraska, USA.</title>
        <authorList>
            <person name="Schachtman D."/>
        </authorList>
    </citation>
    <scope>NUCLEOTIDE SEQUENCE [LARGE SCALE GENOMIC DNA]</scope>
    <source>
        <strain evidence="2 3">BE316</strain>
    </source>
</reference>
<accession>A0ABU2ADU5</accession>
<keyword evidence="1" id="KW-0732">Signal</keyword>
<gene>
    <name evidence="2" type="ORF">J2X21_004542</name>
</gene>
<feature type="signal peptide" evidence="1">
    <location>
        <begin position="1"/>
        <end position="19"/>
    </location>
</feature>
<evidence type="ECO:0000256" key="1">
    <source>
        <dbReference type="SAM" id="SignalP"/>
    </source>
</evidence>
<name>A0ABU2ADU5_9BURK</name>
<dbReference type="Proteomes" id="UP001180825">
    <property type="component" value="Unassembled WGS sequence"/>
</dbReference>
<keyword evidence="3" id="KW-1185">Reference proteome</keyword>
<sequence length="143" mass="15527">MKPITVLAALLAASFTASAVELTAVDGGTFVVLDRQQKLTQMYYRLSLKDGKWLMGGKQPGSPWTDISCDAGCEYRPSTDAEVQAHVPTAWRERAEFACIRNVAQAFCRYSAKGNTAGAPNYVVIALVTGQPIPLFVRRVSAE</sequence>
<proteinExistence type="predicted"/>
<organism evidence="2 3">
    <name type="scientific">Roseateles asaccharophilus</name>
    <dbReference type="NCBI Taxonomy" id="582607"/>
    <lineage>
        <taxon>Bacteria</taxon>
        <taxon>Pseudomonadati</taxon>
        <taxon>Pseudomonadota</taxon>
        <taxon>Betaproteobacteria</taxon>
        <taxon>Burkholderiales</taxon>
        <taxon>Sphaerotilaceae</taxon>
        <taxon>Roseateles</taxon>
    </lineage>
</organism>
<protein>
    <submittedName>
        <fullName evidence="2">Uncharacterized protein</fullName>
    </submittedName>
</protein>